<proteinExistence type="predicted"/>
<reference evidence="1" key="2">
    <citation type="submission" date="2022-06" db="UniProtKB">
        <authorList>
            <consortium name="EnsemblMetazoa"/>
        </authorList>
    </citation>
    <scope>IDENTIFICATION</scope>
    <source>
        <strain evidence="1">DF5081</strain>
    </source>
</reference>
<keyword evidence="2" id="KW-1185">Reference proteome</keyword>
<evidence type="ECO:0000313" key="2">
    <source>
        <dbReference type="Proteomes" id="UP000005237"/>
    </source>
</evidence>
<dbReference type="AlphaFoldDB" id="A0A8R1EKY1"/>
<dbReference type="Proteomes" id="UP000005237">
    <property type="component" value="Unassembled WGS sequence"/>
</dbReference>
<reference evidence="2" key="1">
    <citation type="submission" date="2010-08" db="EMBL/GenBank/DDBJ databases">
        <authorList>
            <consortium name="Caenorhabditis japonica Sequencing Consortium"/>
            <person name="Wilson R.K."/>
        </authorList>
    </citation>
    <scope>NUCLEOTIDE SEQUENCE [LARGE SCALE GENOMIC DNA]</scope>
    <source>
        <strain evidence="2">DF5081</strain>
    </source>
</reference>
<sequence length="75" mass="8732">MRTSQFPEIIVLRNGLSVVFQFHGIGHFDTVNIHYFFSNFSLTRQQNACLHQTTLLFAPHTIFGRHSEANNIEQR</sequence>
<accession>A0A8R1EKY1</accession>
<evidence type="ECO:0000313" key="1">
    <source>
        <dbReference type="EnsemblMetazoa" id="CJA39131.1"/>
    </source>
</evidence>
<name>A0A8R1EKY1_CAEJA</name>
<protein>
    <submittedName>
        <fullName evidence="1">Uncharacterized protein</fullName>
    </submittedName>
</protein>
<dbReference type="EnsemblMetazoa" id="CJA39131.1">
    <property type="protein sequence ID" value="CJA39131.1"/>
    <property type="gene ID" value="WBGene00214978"/>
</dbReference>
<organism evidence="1 2">
    <name type="scientific">Caenorhabditis japonica</name>
    <dbReference type="NCBI Taxonomy" id="281687"/>
    <lineage>
        <taxon>Eukaryota</taxon>
        <taxon>Metazoa</taxon>
        <taxon>Ecdysozoa</taxon>
        <taxon>Nematoda</taxon>
        <taxon>Chromadorea</taxon>
        <taxon>Rhabditida</taxon>
        <taxon>Rhabditina</taxon>
        <taxon>Rhabditomorpha</taxon>
        <taxon>Rhabditoidea</taxon>
        <taxon>Rhabditidae</taxon>
        <taxon>Peloderinae</taxon>
        <taxon>Caenorhabditis</taxon>
    </lineage>
</organism>